<evidence type="ECO:0000256" key="4">
    <source>
        <dbReference type="ARBA" id="ARBA00022543"/>
    </source>
</evidence>
<dbReference type="Pfam" id="PF08448">
    <property type="entry name" value="PAS_4"/>
    <property type="match status" value="1"/>
</dbReference>
<dbReference type="GO" id="GO:0004673">
    <property type="term" value="F:protein histidine kinase activity"/>
    <property type="evidence" value="ECO:0007669"/>
    <property type="project" value="UniProtKB-EC"/>
</dbReference>
<dbReference type="GO" id="GO:0009881">
    <property type="term" value="F:photoreceptor activity"/>
    <property type="evidence" value="ECO:0007669"/>
    <property type="project" value="UniProtKB-KW"/>
</dbReference>
<evidence type="ECO:0000256" key="14">
    <source>
        <dbReference type="ARBA" id="ARBA00022991"/>
    </source>
</evidence>
<comment type="catalytic activity">
    <reaction evidence="1">
        <text>ATP + protein L-histidine = ADP + protein N-phospho-L-histidine.</text>
        <dbReference type="EC" id="2.7.13.3"/>
    </reaction>
</comment>
<dbReference type="InterPro" id="IPR013656">
    <property type="entry name" value="PAS_4"/>
</dbReference>
<dbReference type="Gene3D" id="3.30.565.10">
    <property type="entry name" value="Histidine kinase-like ATPase, C-terminal domain"/>
    <property type="match status" value="1"/>
</dbReference>
<keyword evidence="5" id="KW-0597">Phosphoprotein</keyword>
<dbReference type="Gene3D" id="3.30.450.20">
    <property type="entry name" value="PAS domain"/>
    <property type="match status" value="2"/>
</dbReference>
<dbReference type="SUPFAM" id="SSF55785">
    <property type="entry name" value="PYP-like sensor domain (PAS domain)"/>
    <property type="match status" value="2"/>
</dbReference>
<feature type="domain" description="PAC" evidence="17">
    <location>
        <begin position="242"/>
        <end position="294"/>
    </location>
</feature>
<evidence type="ECO:0000256" key="11">
    <source>
        <dbReference type="ARBA" id="ARBA00022741"/>
    </source>
</evidence>
<reference evidence="18" key="2">
    <citation type="journal article" date="2016" name="Front. Microbiol.">
        <title>The Regulatory Protein RosR Affects Rhizobium leguminosarum bv. trifolii Protein Profiles, Cell Surface Properties, and Symbiosis with Clover.</title>
        <authorList>
            <person name="Rachwal K."/>
            <person name="Boguszewska A."/>
            <person name="Kopcinska J."/>
            <person name="Karas M."/>
            <person name="Tchorzewski M."/>
            <person name="Janczarek M."/>
        </authorList>
    </citation>
    <scope>NUCLEOTIDE SEQUENCE</scope>
    <source>
        <strain evidence="18">Rt24.2</strain>
    </source>
</reference>
<keyword evidence="11" id="KW-0547">Nucleotide-binding</keyword>
<keyword evidence="10" id="KW-0677">Repeat</keyword>
<dbReference type="InterPro" id="IPR001610">
    <property type="entry name" value="PAC"/>
</dbReference>
<evidence type="ECO:0000256" key="12">
    <source>
        <dbReference type="ARBA" id="ARBA00022777"/>
    </source>
</evidence>
<dbReference type="InterPro" id="IPR011102">
    <property type="entry name" value="Sig_transdc_His_kinase_HWE"/>
</dbReference>
<sequence>MDSESPQPLTARFPVGGGEIGRLIQTRDWSKTPLGPLDLWPQSLKTATNMLLLSPVPIVLLWGEDGVMIYNDAYSVFAGSRHPDLLGSKVREGWSEIADFNDNVMKVGLSGKTLAYENQELTLLRHGSPAPAWMNLDYSPVLDESGKPAGVIAIVVETTKSVLAQRRLRESEERFRAFTTATTDIVYRMSADWKEMQQLDGRNVLADTANPTVAWQEAYLFPEDIPAIQAVIDEAIASKGVFECEHRVRRADRSTGWVLSRAVPVLNDGGAIVEWFGAATDITERRRKQQQLELIVHELNHRVKNNLAMVQAFAYRTFRDAEDIPRALDSFTARLVSLGRANDLLTGELWSSASLKQTLDQATVPHRPDGERWKLTGDDIRVSAKTALALTMAFHELGTNAVRHGAWSNDGGAVSVKCSLQIIDDGTQRYRIDWDEHGGPRVEQPKRKGFGTVLIQRGLAAETGGSVDISFAETGFSFRLDAPADRLRNE</sequence>
<dbReference type="GeneID" id="61424557"/>
<dbReference type="AlphaFoldDB" id="A0A1B8R6X4"/>
<keyword evidence="4" id="KW-0600">Photoreceptor protein</keyword>
<dbReference type="InterPro" id="IPR000700">
    <property type="entry name" value="PAS-assoc_C"/>
</dbReference>
<keyword evidence="15" id="KW-0843">Virulence</keyword>
<keyword evidence="6" id="KW-0716">Sensory transduction</keyword>
<evidence type="ECO:0000256" key="1">
    <source>
        <dbReference type="ARBA" id="ARBA00000085"/>
    </source>
</evidence>
<keyword evidence="7" id="KW-0285">Flavoprotein</keyword>
<evidence type="ECO:0000256" key="13">
    <source>
        <dbReference type="ARBA" id="ARBA00022840"/>
    </source>
</evidence>
<dbReference type="InterPro" id="IPR013655">
    <property type="entry name" value="PAS_fold_3"/>
</dbReference>
<proteinExistence type="predicted"/>
<dbReference type="Pfam" id="PF08447">
    <property type="entry name" value="PAS_3"/>
    <property type="match status" value="1"/>
</dbReference>
<evidence type="ECO:0000256" key="8">
    <source>
        <dbReference type="ARBA" id="ARBA00022643"/>
    </source>
</evidence>
<evidence type="ECO:0000256" key="7">
    <source>
        <dbReference type="ARBA" id="ARBA00022630"/>
    </source>
</evidence>
<name>A0A1B8R6X4_RHILT</name>
<dbReference type="Pfam" id="PF07536">
    <property type="entry name" value="HWE_HK"/>
    <property type="match status" value="1"/>
</dbReference>
<reference evidence="18" key="1">
    <citation type="journal article" date="2015" name="BMC Genomics">
        <title>Transcriptome profiling of a Rhizobium leguminosarum bv. trifolii rosR mutant reveals the role of the transcriptional regulator RosR in motility, synthesis of cell-surface components, and other cellular processes.</title>
        <authorList>
            <person name="Rachwal K."/>
            <person name="Matczynska E."/>
            <person name="Janczarek M."/>
        </authorList>
    </citation>
    <scope>NUCLEOTIDE SEQUENCE</scope>
    <source>
        <strain evidence="18">Rt24.2</strain>
    </source>
</reference>
<dbReference type="PROSITE" id="PS50113">
    <property type="entry name" value="PAC"/>
    <property type="match status" value="2"/>
</dbReference>
<dbReference type="CDD" id="cd00130">
    <property type="entry name" value="PAS"/>
    <property type="match status" value="1"/>
</dbReference>
<dbReference type="InterPro" id="IPR000014">
    <property type="entry name" value="PAS"/>
</dbReference>
<keyword evidence="13" id="KW-0067">ATP-binding</keyword>
<dbReference type="PANTHER" id="PTHR41523">
    <property type="entry name" value="TWO-COMPONENT SYSTEM SENSOR PROTEIN"/>
    <property type="match status" value="1"/>
</dbReference>
<dbReference type="InterPro" id="IPR035965">
    <property type="entry name" value="PAS-like_dom_sf"/>
</dbReference>
<evidence type="ECO:0000256" key="15">
    <source>
        <dbReference type="ARBA" id="ARBA00023026"/>
    </source>
</evidence>
<keyword evidence="8" id="KW-0288">FMN</keyword>
<evidence type="ECO:0000256" key="9">
    <source>
        <dbReference type="ARBA" id="ARBA00022679"/>
    </source>
</evidence>
<evidence type="ECO:0000313" key="18">
    <source>
        <dbReference type="EMBL" id="AOO92771.1"/>
    </source>
</evidence>
<dbReference type="RefSeq" id="WP_065277453.1">
    <property type="nucleotide sequence ID" value="NZ_MAMO01000149.1"/>
</dbReference>
<organism evidence="18">
    <name type="scientific">Rhizobium leguminosarum bv. trifolii</name>
    <dbReference type="NCBI Taxonomy" id="386"/>
    <lineage>
        <taxon>Bacteria</taxon>
        <taxon>Pseudomonadati</taxon>
        <taxon>Pseudomonadota</taxon>
        <taxon>Alphaproteobacteria</taxon>
        <taxon>Hyphomicrobiales</taxon>
        <taxon>Rhizobiaceae</taxon>
        <taxon>Rhizobium/Agrobacterium group</taxon>
        <taxon>Rhizobium</taxon>
    </lineage>
</organism>
<keyword evidence="14" id="KW-0157">Chromophore</keyword>
<evidence type="ECO:0000256" key="16">
    <source>
        <dbReference type="ARBA" id="ARBA00023170"/>
    </source>
</evidence>
<feature type="domain" description="PAC" evidence="17">
    <location>
        <begin position="117"/>
        <end position="170"/>
    </location>
</feature>
<protein>
    <recommendedName>
        <fullName evidence="3">Blue-light-activated histidine kinase</fullName>
        <ecNumber evidence="2">2.7.13.3</ecNumber>
    </recommendedName>
</protein>
<dbReference type="GO" id="GO:0005524">
    <property type="term" value="F:ATP binding"/>
    <property type="evidence" value="ECO:0007669"/>
    <property type="project" value="UniProtKB-KW"/>
</dbReference>
<evidence type="ECO:0000259" key="17">
    <source>
        <dbReference type="PROSITE" id="PS50113"/>
    </source>
</evidence>
<keyword evidence="9" id="KW-0808">Transferase</keyword>
<dbReference type="EC" id="2.7.13.3" evidence="2"/>
<evidence type="ECO:0000256" key="3">
    <source>
        <dbReference type="ARBA" id="ARBA00021740"/>
    </source>
</evidence>
<evidence type="ECO:0000256" key="2">
    <source>
        <dbReference type="ARBA" id="ARBA00012438"/>
    </source>
</evidence>
<keyword evidence="12 18" id="KW-0418">Kinase</keyword>
<dbReference type="PANTHER" id="PTHR41523:SF7">
    <property type="entry name" value="HISTIDINE KINASE"/>
    <property type="match status" value="1"/>
</dbReference>
<dbReference type="InterPro" id="IPR036890">
    <property type="entry name" value="HATPase_C_sf"/>
</dbReference>
<dbReference type="SMART" id="SM00911">
    <property type="entry name" value="HWE_HK"/>
    <property type="match status" value="1"/>
</dbReference>
<evidence type="ECO:0000256" key="5">
    <source>
        <dbReference type="ARBA" id="ARBA00022553"/>
    </source>
</evidence>
<accession>A0A1B8R6X4</accession>
<dbReference type="EMBL" id="KX490407">
    <property type="protein sequence ID" value="AOO92771.1"/>
    <property type="molecule type" value="Genomic_DNA"/>
</dbReference>
<dbReference type="SMART" id="SM00086">
    <property type="entry name" value="PAC"/>
    <property type="match status" value="2"/>
</dbReference>
<evidence type="ECO:0000256" key="10">
    <source>
        <dbReference type="ARBA" id="ARBA00022737"/>
    </source>
</evidence>
<keyword evidence="16" id="KW-0675">Receptor</keyword>
<evidence type="ECO:0000256" key="6">
    <source>
        <dbReference type="ARBA" id="ARBA00022606"/>
    </source>
</evidence>